<evidence type="ECO:0000256" key="1">
    <source>
        <dbReference type="SAM" id="Phobius"/>
    </source>
</evidence>
<evidence type="ECO:0000313" key="3">
    <source>
        <dbReference type="EMBL" id="OLF87974.1"/>
    </source>
</evidence>
<accession>A0A6I7TVQ2</accession>
<protein>
    <submittedName>
        <fullName evidence="3">Uncharacterized protein</fullName>
    </submittedName>
</protein>
<reference evidence="3 5" key="1">
    <citation type="journal article" date="2016" name="Front. Microbiol.">
        <title>High-Level Heat Resistance of Spores of Bacillus amyloliquefaciens and Bacillus licheniformis Results from the Presence of a spoVA Operon in a Tn1546 Transposon.</title>
        <authorList>
            <person name="Berendsen E.M."/>
            <person name="Koning R.A."/>
            <person name="Boekhorst J."/>
            <person name="de Jong A."/>
            <person name="Kuipers O.P."/>
            <person name="Wells-Bennik M.H."/>
        </authorList>
    </citation>
    <scope>NUCLEOTIDE SEQUENCE [LARGE SCALE GENOMIC DNA]</scope>
    <source>
        <strain evidence="3 5">B4121</strain>
    </source>
</reference>
<evidence type="ECO:0000313" key="6">
    <source>
        <dbReference type="Proteomes" id="UP000429980"/>
    </source>
</evidence>
<dbReference type="Proteomes" id="UP000185604">
    <property type="component" value="Unassembled WGS sequence"/>
</dbReference>
<reference evidence="2" key="3">
    <citation type="submission" date="2022-12" db="EMBL/GenBank/DDBJ databases">
        <title>Draft Genome Sequences of Bacillus licheniformis and Bacillus paralicheniformis strains isolated from Irish skim milk powders.</title>
        <authorList>
            <person name="Lourenco A."/>
            <person name="Li F."/>
            <person name="Geraldine D."/>
            <person name="Tobin J.T."/>
            <person name="Butler F."/>
            <person name="Jordan K."/>
            <person name="Obrien T."/>
        </authorList>
    </citation>
    <scope>NUCLEOTIDE SEQUENCE</scope>
    <source>
        <strain evidence="2">3370</strain>
    </source>
</reference>
<dbReference type="AlphaFoldDB" id="A0A6I7TVQ2"/>
<keyword evidence="6" id="KW-1185">Reference proteome</keyword>
<proteinExistence type="predicted"/>
<dbReference type="EMBL" id="LKPO01000026">
    <property type="protein sequence ID" value="OLF87974.1"/>
    <property type="molecule type" value="Genomic_DNA"/>
</dbReference>
<dbReference type="GeneID" id="76832915"/>
<dbReference type="Proteomes" id="UP001216709">
    <property type="component" value="Unassembled WGS sequence"/>
</dbReference>
<name>A0A6I7TVQ2_9BACI</name>
<dbReference type="Proteomes" id="UP000429980">
    <property type="component" value="Unassembled WGS sequence"/>
</dbReference>
<evidence type="ECO:0000313" key="5">
    <source>
        <dbReference type="Proteomes" id="UP000185604"/>
    </source>
</evidence>
<keyword evidence="1" id="KW-1133">Transmembrane helix</keyword>
<evidence type="ECO:0000313" key="4">
    <source>
        <dbReference type="EMBL" id="TWL42204.1"/>
    </source>
</evidence>
<dbReference type="EMBL" id="JARAFO010000006">
    <property type="protein sequence ID" value="MDE1451454.1"/>
    <property type="molecule type" value="Genomic_DNA"/>
</dbReference>
<keyword evidence="1" id="KW-0812">Transmembrane</keyword>
<reference evidence="4 6" key="2">
    <citation type="submission" date="2019-06" db="EMBL/GenBank/DDBJ databases">
        <title>Genome sequence analysis of &gt;100 Bacillus licheniformis strains suggests intrinsic resistance to this species.</title>
        <authorList>
            <person name="Wels M."/>
            <person name="Siezen R.J."/>
            <person name="Johansen E."/>
            <person name="Stuer-Lauridsen B."/>
            <person name="Bjerre K."/>
            <person name="Nielsen B.K.K."/>
        </authorList>
    </citation>
    <scope>NUCLEOTIDE SEQUENCE [LARGE SCALE GENOMIC DNA]</scope>
    <source>
        <strain evidence="4 6">BAC-15381</strain>
    </source>
</reference>
<keyword evidence="1" id="KW-0472">Membrane</keyword>
<evidence type="ECO:0000313" key="2">
    <source>
        <dbReference type="EMBL" id="MDE1451454.1"/>
    </source>
</evidence>
<organism evidence="3 5">
    <name type="scientific">Bacillus paralicheniformis</name>
    <dbReference type="NCBI Taxonomy" id="1648923"/>
    <lineage>
        <taxon>Bacteria</taxon>
        <taxon>Bacillati</taxon>
        <taxon>Bacillota</taxon>
        <taxon>Bacilli</taxon>
        <taxon>Bacillales</taxon>
        <taxon>Bacillaceae</taxon>
        <taxon>Bacillus</taxon>
    </lineage>
</organism>
<dbReference type="EMBL" id="NILF01000021">
    <property type="protein sequence ID" value="TWL42204.1"/>
    <property type="molecule type" value="Genomic_DNA"/>
</dbReference>
<gene>
    <name evidence="3" type="ORF">B4121_4426</name>
    <name evidence="4" type="ORF">CHCC15381_4812</name>
    <name evidence="2" type="ORF">PVN32_04600</name>
</gene>
<comment type="caution">
    <text evidence="3">The sequence shown here is derived from an EMBL/GenBank/DDBJ whole genome shotgun (WGS) entry which is preliminary data.</text>
</comment>
<dbReference type="RefSeq" id="WP_020451622.1">
    <property type="nucleotide sequence ID" value="NZ_AP023088.1"/>
</dbReference>
<feature type="transmembrane region" description="Helical" evidence="1">
    <location>
        <begin position="7"/>
        <end position="26"/>
    </location>
</feature>
<sequence>MLFIIRTVIIGLFSLAAINLFVFQGIEFMHAITDLFNRQDS</sequence>